<sequence>RNKTRTYTQCLSPTELPFSVWVLLWHFYRLNLEHPIFLFSYHLKGNLLYNQSPFLHVLLCFVEIAGCSVSDIQEFYSLIYFSRVLNLETLAKSSKTLLVSDSRGGFKRGFV</sequence>
<gene>
    <name evidence="1" type="ORF">F2P56_026778</name>
</gene>
<protein>
    <submittedName>
        <fullName evidence="1">Uncharacterized protein</fullName>
    </submittedName>
</protein>
<evidence type="ECO:0000313" key="1">
    <source>
        <dbReference type="EMBL" id="KAF5451692.1"/>
    </source>
</evidence>
<reference evidence="1" key="2">
    <citation type="submission" date="2020-03" db="EMBL/GenBank/DDBJ databases">
        <title>Walnut 2.0.</title>
        <authorList>
            <person name="Marrano A."/>
            <person name="Britton M."/>
            <person name="Zimin A.V."/>
            <person name="Zaini P.A."/>
            <person name="Workman R."/>
            <person name="Puiu D."/>
            <person name="Bianco L."/>
            <person name="Allen B.J."/>
            <person name="Troggio M."/>
            <person name="Leslie C.A."/>
            <person name="Timp W."/>
            <person name="Dendekar A."/>
            <person name="Salzberg S.L."/>
            <person name="Neale D.B."/>
        </authorList>
    </citation>
    <scope>NUCLEOTIDE SEQUENCE</scope>
    <source>
        <tissue evidence="1">Leaves</tissue>
    </source>
</reference>
<organism evidence="1 2">
    <name type="scientific">Juglans regia</name>
    <name type="common">English walnut</name>
    <dbReference type="NCBI Taxonomy" id="51240"/>
    <lineage>
        <taxon>Eukaryota</taxon>
        <taxon>Viridiplantae</taxon>
        <taxon>Streptophyta</taxon>
        <taxon>Embryophyta</taxon>
        <taxon>Tracheophyta</taxon>
        <taxon>Spermatophyta</taxon>
        <taxon>Magnoliopsida</taxon>
        <taxon>eudicotyledons</taxon>
        <taxon>Gunneridae</taxon>
        <taxon>Pentapetalae</taxon>
        <taxon>rosids</taxon>
        <taxon>fabids</taxon>
        <taxon>Fagales</taxon>
        <taxon>Juglandaceae</taxon>
        <taxon>Juglans</taxon>
    </lineage>
</organism>
<dbReference type="AlphaFoldDB" id="A0A833U595"/>
<feature type="non-terminal residue" evidence="1">
    <location>
        <position position="1"/>
    </location>
</feature>
<dbReference type="Gramene" id="Jr12_04740_p2">
    <property type="protein sequence ID" value="cds.Jr12_04740_p2"/>
    <property type="gene ID" value="Jr12_04740"/>
</dbReference>
<dbReference type="EMBL" id="LIHL02000012">
    <property type="protein sequence ID" value="KAF5451692.1"/>
    <property type="molecule type" value="Genomic_DNA"/>
</dbReference>
<comment type="caution">
    <text evidence="1">The sequence shown here is derived from an EMBL/GenBank/DDBJ whole genome shotgun (WGS) entry which is preliminary data.</text>
</comment>
<dbReference type="Proteomes" id="UP000619265">
    <property type="component" value="Unassembled WGS sequence"/>
</dbReference>
<name>A0A833U595_JUGRE</name>
<reference evidence="1" key="1">
    <citation type="submission" date="2015-10" db="EMBL/GenBank/DDBJ databases">
        <authorList>
            <person name="Martinez-Garcia P.J."/>
            <person name="Crepeau M.W."/>
            <person name="Puiu D."/>
            <person name="Gonzalez-Ibeas D."/>
            <person name="Whalen J."/>
            <person name="Stevens K."/>
            <person name="Paul R."/>
            <person name="Butterfield T."/>
            <person name="Britton M."/>
            <person name="Reagan R."/>
            <person name="Chakraborty S."/>
            <person name="Walawage S.L."/>
            <person name="Vasquez-Gross H.A."/>
            <person name="Cardeno C."/>
            <person name="Famula R."/>
            <person name="Pratt K."/>
            <person name="Kuruganti S."/>
            <person name="Aradhya M.K."/>
            <person name="Leslie C.A."/>
            <person name="Dandekar A.M."/>
            <person name="Salzberg S.L."/>
            <person name="Wegrzyn J.L."/>
            <person name="Langley C.H."/>
            <person name="Neale D.B."/>
        </authorList>
    </citation>
    <scope>NUCLEOTIDE SEQUENCE</scope>
    <source>
        <tissue evidence="1">Leaves</tissue>
    </source>
</reference>
<evidence type="ECO:0000313" key="2">
    <source>
        <dbReference type="Proteomes" id="UP000619265"/>
    </source>
</evidence>
<accession>A0A833U595</accession>
<proteinExistence type="predicted"/>